<dbReference type="InterPro" id="IPR014710">
    <property type="entry name" value="RmlC-like_jellyroll"/>
</dbReference>
<dbReference type="OrthoDB" id="5840532at2759"/>
<evidence type="ECO:0000256" key="1">
    <source>
        <dbReference type="SAM" id="MobiDB-lite"/>
    </source>
</evidence>
<dbReference type="Gene3D" id="2.60.120.10">
    <property type="entry name" value="Jelly Rolls"/>
    <property type="match status" value="1"/>
</dbReference>
<dbReference type="EMBL" id="JAPEVB010000003">
    <property type="protein sequence ID" value="KAJ4390697.1"/>
    <property type="molecule type" value="Genomic_DNA"/>
</dbReference>
<sequence length="192" mass="21382">MSSSSRAPTENQLSPLHGPHVLITSHNNEGKAIVKETEPVKWVTYDEDKLSMAVLWTTQFPTDVNNEADIKLHRDRMAQGATGLALAGGTVLRYVEFAPGYECVMHRTQSVDYGIVTNGEVVAKFDSGEERLMHAGDVCIQRGTMHSWKNNSETEWARMIFSLQDAKEIFINNERYKEDGVGDALPPSGNDK</sequence>
<evidence type="ECO:0000313" key="3">
    <source>
        <dbReference type="Proteomes" id="UP001140453"/>
    </source>
</evidence>
<dbReference type="InterPro" id="IPR011051">
    <property type="entry name" value="RmlC_Cupin_sf"/>
</dbReference>
<comment type="caution">
    <text evidence="2">The sequence shown here is derived from an EMBL/GenBank/DDBJ whole genome shotgun (WGS) entry which is preliminary data.</text>
</comment>
<dbReference type="AlphaFoldDB" id="A0A9W8YQU4"/>
<dbReference type="PANTHER" id="PTHR36156">
    <property type="entry name" value="SLR2101 PROTEIN"/>
    <property type="match status" value="1"/>
</dbReference>
<feature type="region of interest" description="Disordered" evidence="1">
    <location>
        <begin position="1"/>
        <end position="20"/>
    </location>
</feature>
<keyword evidence="3" id="KW-1185">Reference proteome</keyword>
<dbReference type="SUPFAM" id="SSF51182">
    <property type="entry name" value="RmlC-like cupins"/>
    <property type="match status" value="1"/>
</dbReference>
<accession>A0A9W8YQU4</accession>
<dbReference type="InterPro" id="IPR047142">
    <property type="entry name" value="OryJ/VirC-like"/>
</dbReference>
<reference evidence="2" key="1">
    <citation type="submission" date="2022-10" db="EMBL/GenBank/DDBJ databases">
        <title>Tapping the CABI collections for fungal endophytes: first genome assemblies for Collariella, Neodidymelliopsis, Ascochyta clinopodiicola, Didymella pomorum, Didymosphaeria variabile, Neocosmospora piperis and Neocucurbitaria cava.</title>
        <authorList>
            <person name="Hill R."/>
        </authorList>
    </citation>
    <scope>NUCLEOTIDE SEQUENCE</scope>
    <source>
        <strain evidence="2">IMI 355082</strain>
    </source>
</reference>
<organism evidence="2 3">
    <name type="scientific">Gnomoniopsis smithogilvyi</name>
    <dbReference type="NCBI Taxonomy" id="1191159"/>
    <lineage>
        <taxon>Eukaryota</taxon>
        <taxon>Fungi</taxon>
        <taxon>Dikarya</taxon>
        <taxon>Ascomycota</taxon>
        <taxon>Pezizomycotina</taxon>
        <taxon>Sordariomycetes</taxon>
        <taxon>Sordariomycetidae</taxon>
        <taxon>Diaporthales</taxon>
        <taxon>Gnomoniaceae</taxon>
        <taxon>Gnomoniopsis</taxon>
    </lineage>
</organism>
<name>A0A9W8YQU4_9PEZI</name>
<dbReference type="CDD" id="cd02231">
    <property type="entry name" value="cupin_BLL6423-like"/>
    <property type="match status" value="1"/>
</dbReference>
<gene>
    <name evidence="2" type="ORF">N0V93_004295</name>
</gene>
<proteinExistence type="predicted"/>
<dbReference type="PANTHER" id="PTHR36156:SF2">
    <property type="entry name" value="CUPIN TYPE-2 DOMAIN-CONTAINING PROTEIN"/>
    <property type="match status" value="1"/>
</dbReference>
<evidence type="ECO:0000313" key="2">
    <source>
        <dbReference type="EMBL" id="KAJ4390697.1"/>
    </source>
</evidence>
<dbReference type="Proteomes" id="UP001140453">
    <property type="component" value="Unassembled WGS sequence"/>
</dbReference>
<feature type="compositionally biased region" description="Polar residues" evidence="1">
    <location>
        <begin position="1"/>
        <end position="14"/>
    </location>
</feature>
<protein>
    <submittedName>
        <fullName evidence="2">Uncharacterized protein</fullName>
    </submittedName>
</protein>